<accession>A0ABP4M4V4</accession>
<proteinExistence type="predicted"/>
<name>A0ABP4M4V4_9ACTN</name>
<gene>
    <name evidence="1" type="ORF">GCM10009741_45440</name>
</gene>
<dbReference type="EMBL" id="BAAANC010000002">
    <property type="protein sequence ID" value="GAA1537656.1"/>
    <property type="molecule type" value="Genomic_DNA"/>
</dbReference>
<evidence type="ECO:0000313" key="1">
    <source>
        <dbReference type="EMBL" id="GAA1537656.1"/>
    </source>
</evidence>
<sequence length="202" mass="20226">MSGRGTRAPRACRHYIPGMDIGDLLGGRDLNDVKKAVGFVLENSDDFEKVLKLVKDLPDDALGFIGKLPDLLKTIGGGLAEAGEQAAKAAGALVGDDGEGGARKALSGSATTMNAARDRLKDAAGMLAGLAGELDKIPGIGDAAAKRLNDGSGQVSGVATEIETLAGNLQDLSGILASVGEALSGLGSKLSESGGTVKTLLG</sequence>
<keyword evidence="2" id="KW-1185">Reference proteome</keyword>
<organism evidence="1 2">
    <name type="scientific">Kribbella lupini</name>
    <dbReference type="NCBI Taxonomy" id="291602"/>
    <lineage>
        <taxon>Bacteria</taxon>
        <taxon>Bacillati</taxon>
        <taxon>Actinomycetota</taxon>
        <taxon>Actinomycetes</taxon>
        <taxon>Propionibacteriales</taxon>
        <taxon>Kribbellaceae</taxon>
        <taxon>Kribbella</taxon>
    </lineage>
</organism>
<evidence type="ECO:0008006" key="3">
    <source>
        <dbReference type="Google" id="ProtNLM"/>
    </source>
</evidence>
<dbReference type="Proteomes" id="UP001500363">
    <property type="component" value="Unassembled WGS sequence"/>
</dbReference>
<comment type="caution">
    <text evidence="1">The sequence shown here is derived from an EMBL/GenBank/DDBJ whole genome shotgun (WGS) entry which is preliminary data.</text>
</comment>
<reference evidence="2" key="1">
    <citation type="journal article" date="2019" name="Int. J. Syst. Evol. Microbiol.">
        <title>The Global Catalogue of Microorganisms (GCM) 10K type strain sequencing project: providing services to taxonomists for standard genome sequencing and annotation.</title>
        <authorList>
            <consortium name="The Broad Institute Genomics Platform"/>
            <consortium name="The Broad Institute Genome Sequencing Center for Infectious Disease"/>
            <person name="Wu L."/>
            <person name="Ma J."/>
        </authorList>
    </citation>
    <scope>NUCLEOTIDE SEQUENCE [LARGE SCALE GENOMIC DNA]</scope>
    <source>
        <strain evidence="2">JCM 14303</strain>
    </source>
</reference>
<protein>
    <recommendedName>
        <fullName evidence="3">X-X-X-Leu-X-X-Gly heptad repeat protein</fullName>
    </recommendedName>
</protein>
<evidence type="ECO:0000313" key="2">
    <source>
        <dbReference type="Proteomes" id="UP001500363"/>
    </source>
</evidence>